<evidence type="ECO:0000313" key="3">
    <source>
        <dbReference type="Proteomes" id="UP001472677"/>
    </source>
</evidence>
<gene>
    <name evidence="2" type="ORF">V6N12_074842</name>
</gene>
<protein>
    <recommendedName>
        <fullName evidence="1">FAR1 domain-containing protein</fullName>
    </recommendedName>
</protein>
<comment type="caution">
    <text evidence="2">The sequence shown here is derived from an EMBL/GenBank/DDBJ whole genome shotgun (WGS) entry which is preliminary data.</text>
</comment>
<proteinExistence type="predicted"/>
<dbReference type="EMBL" id="JBBPBM010000037">
    <property type="protein sequence ID" value="KAK8528311.1"/>
    <property type="molecule type" value="Genomic_DNA"/>
</dbReference>
<feature type="domain" description="FAR1" evidence="1">
    <location>
        <begin position="19"/>
        <end position="52"/>
    </location>
</feature>
<reference evidence="2 3" key="1">
    <citation type="journal article" date="2024" name="G3 (Bethesda)">
        <title>Genome assembly of Hibiscus sabdariffa L. provides insights into metabolisms of medicinal natural products.</title>
        <authorList>
            <person name="Kim T."/>
        </authorList>
    </citation>
    <scope>NUCLEOTIDE SEQUENCE [LARGE SCALE GENOMIC DNA]</scope>
    <source>
        <strain evidence="2">TK-2024</strain>
        <tissue evidence="2">Old leaves</tissue>
    </source>
</reference>
<dbReference type="PANTHER" id="PTHR47718">
    <property type="entry name" value="OS01G0519700 PROTEIN"/>
    <property type="match status" value="1"/>
</dbReference>
<organism evidence="2 3">
    <name type="scientific">Hibiscus sabdariffa</name>
    <name type="common">roselle</name>
    <dbReference type="NCBI Taxonomy" id="183260"/>
    <lineage>
        <taxon>Eukaryota</taxon>
        <taxon>Viridiplantae</taxon>
        <taxon>Streptophyta</taxon>
        <taxon>Embryophyta</taxon>
        <taxon>Tracheophyta</taxon>
        <taxon>Spermatophyta</taxon>
        <taxon>Magnoliopsida</taxon>
        <taxon>eudicotyledons</taxon>
        <taxon>Gunneridae</taxon>
        <taxon>Pentapetalae</taxon>
        <taxon>rosids</taxon>
        <taxon>malvids</taxon>
        <taxon>Malvales</taxon>
        <taxon>Malvaceae</taxon>
        <taxon>Malvoideae</taxon>
        <taxon>Hibiscus</taxon>
    </lineage>
</organism>
<evidence type="ECO:0000313" key="2">
    <source>
        <dbReference type="EMBL" id="KAK8528311.1"/>
    </source>
</evidence>
<evidence type="ECO:0000259" key="1">
    <source>
        <dbReference type="Pfam" id="PF03101"/>
    </source>
</evidence>
<dbReference type="PANTHER" id="PTHR47718:SF13">
    <property type="entry name" value="OS09G0290500 PROTEIN"/>
    <property type="match status" value="1"/>
</dbReference>
<dbReference type="Pfam" id="PF03101">
    <property type="entry name" value="FAR1"/>
    <property type="match status" value="1"/>
</dbReference>
<sequence length="179" mass="20436">MRANKYVKGEDRVAAAPDEVGKGCKAMILVSEKEEGKWIVSLFHVEHNHALASPMSTRFIRSHRKKTKVQKDLVDVLDDSGIRPSKISSILSHESGGLGNLNMTEHDIFNYSSRKRKKQLEKGDAQIMLDYFRVADQRIHVFFYTIQTDIDGCLANCFWADARSRMAYKHFGDVDLCQE</sequence>
<accession>A0ABR2D2J6</accession>
<dbReference type="Proteomes" id="UP001472677">
    <property type="component" value="Unassembled WGS sequence"/>
</dbReference>
<dbReference type="InterPro" id="IPR004330">
    <property type="entry name" value="FAR1_DNA_bnd_dom"/>
</dbReference>
<keyword evidence="3" id="KW-1185">Reference proteome</keyword>
<name>A0ABR2D2J6_9ROSI</name>